<dbReference type="AlphaFoldDB" id="A0A7X2MWX2"/>
<keyword evidence="2" id="KW-1185">Reference proteome</keyword>
<dbReference type="PANTHER" id="PTHR39337">
    <property type="entry name" value="BLR5642 PROTEIN"/>
    <property type="match status" value="1"/>
</dbReference>
<dbReference type="InterPro" id="IPR007438">
    <property type="entry name" value="DUF488"/>
</dbReference>
<accession>A0A7X2MWX2</accession>
<evidence type="ECO:0000313" key="1">
    <source>
        <dbReference type="EMBL" id="MSR90589.1"/>
    </source>
</evidence>
<name>A0A7X2MWX2_9CLOT</name>
<proteinExistence type="predicted"/>
<dbReference type="EMBL" id="VULX01000003">
    <property type="protein sequence ID" value="MSR90589.1"/>
    <property type="molecule type" value="Genomic_DNA"/>
</dbReference>
<comment type="caution">
    <text evidence="1">The sequence shown here is derived from an EMBL/GenBank/DDBJ whole genome shotgun (WGS) entry which is preliminary data.</text>
</comment>
<organism evidence="1 2">
    <name type="scientific">Inconstantimicrobium porci</name>
    <dbReference type="NCBI Taxonomy" id="2652291"/>
    <lineage>
        <taxon>Bacteria</taxon>
        <taxon>Bacillati</taxon>
        <taxon>Bacillota</taxon>
        <taxon>Clostridia</taxon>
        <taxon>Eubacteriales</taxon>
        <taxon>Clostridiaceae</taxon>
        <taxon>Inconstantimicrobium</taxon>
    </lineage>
</organism>
<reference evidence="1 2" key="1">
    <citation type="submission" date="2019-08" db="EMBL/GenBank/DDBJ databases">
        <title>In-depth cultivation of the pig gut microbiome towards novel bacterial diversity and tailored functional studies.</title>
        <authorList>
            <person name="Wylensek D."/>
            <person name="Hitch T.C.A."/>
            <person name="Clavel T."/>
        </authorList>
    </citation>
    <scope>NUCLEOTIDE SEQUENCE [LARGE SCALE GENOMIC DNA]</scope>
    <source>
        <strain evidence="1 2">WCA-383-APC-5B</strain>
    </source>
</reference>
<protein>
    <submittedName>
        <fullName evidence="1">DUF488 domain-containing protein</fullName>
    </submittedName>
</protein>
<dbReference type="Pfam" id="PF04343">
    <property type="entry name" value="DUF488"/>
    <property type="match status" value="1"/>
</dbReference>
<gene>
    <name evidence="1" type="ORF">FYJ33_03965</name>
</gene>
<dbReference type="Proteomes" id="UP000460287">
    <property type="component" value="Unassembled WGS sequence"/>
</dbReference>
<dbReference type="PIRSF" id="PIRSF024492">
    <property type="entry name" value="UCP024492"/>
    <property type="match status" value="1"/>
</dbReference>
<sequence>MLKLSEIYTIGHSNYSFDKLVEMLKKYEVNCVIDIRAVPYSKYNDHFDKEIIKYSLNKAGLTYIYMGYEFGAKRDNRSTYNEMGYCDFNKLIFDDQFLKGIDRLKKGLQKGYKIALLGAMKEPIRCPRSILLGRYLEDIGIRVKHIVHSGEIKTQVEIEHMLLEKYFPDRNQITIEDLIGTKRTEKEMIEEGYRIANKEIGYRLEHKK</sequence>
<dbReference type="PANTHER" id="PTHR39337:SF1">
    <property type="entry name" value="BLR5642 PROTEIN"/>
    <property type="match status" value="1"/>
</dbReference>
<evidence type="ECO:0000313" key="2">
    <source>
        <dbReference type="Proteomes" id="UP000460287"/>
    </source>
</evidence>
<dbReference type="InterPro" id="IPR014519">
    <property type="entry name" value="UCP024492"/>
</dbReference>